<proteinExistence type="predicted"/>
<dbReference type="SUPFAM" id="SSF46689">
    <property type="entry name" value="Homeodomain-like"/>
    <property type="match status" value="1"/>
</dbReference>
<dbReference type="EMBL" id="CP017080">
    <property type="protein sequence ID" value="AOH56219.1"/>
    <property type="molecule type" value="Genomic_DNA"/>
</dbReference>
<dbReference type="InterPro" id="IPR001647">
    <property type="entry name" value="HTH_TetR"/>
</dbReference>
<dbReference type="PANTHER" id="PTHR43479">
    <property type="entry name" value="ACREF/ENVCD OPERON REPRESSOR-RELATED"/>
    <property type="match status" value="1"/>
</dbReference>
<dbReference type="PROSITE" id="PS50977">
    <property type="entry name" value="HTH_TETR_2"/>
    <property type="match status" value="1"/>
</dbReference>
<keyword evidence="2 3" id="KW-0238">DNA-binding</keyword>
<dbReference type="Proteomes" id="UP000077926">
    <property type="component" value="Chromosome"/>
</dbReference>
<dbReference type="STRING" id="264697.ABE28_017790"/>
<dbReference type="PANTHER" id="PTHR43479:SF11">
    <property type="entry name" value="ACREF_ENVCD OPERON REPRESSOR-RELATED"/>
    <property type="match status" value="1"/>
</dbReference>
<sequence>MSPRKSADKELSKEMILKEARHLFATVGYSSVSMRQLAKTLNCSHGAIYYHFKNKAEIFYGLVKSDFFALNLLIDEILLSDNLPQQKLEKVLLCFIEFGLTQQNHYSIMFLSKEKEIQHLLQIDSTKTYEKLIQSMAELTDHKLDPASIWSIFLSLHGFITFYINTDLSFQDVKGLAQFHVKNITKNIL</sequence>
<keyword evidence="1" id="KW-0678">Repressor</keyword>
<keyword evidence="6" id="KW-1185">Reference proteome</keyword>
<dbReference type="GO" id="GO:0003677">
    <property type="term" value="F:DNA binding"/>
    <property type="evidence" value="ECO:0007669"/>
    <property type="project" value="UniProtKB-UniRule"/>
</dbReference>
<evidence type="ECO:0000259" key="4">
    <source>
        <dbReference type="PROSITE" id="PS50977"/>
    </source>
</evidence>
<feature type="domain" description="HTH tetR-type" evidence="4">
    <location>
        <begin position="10"/>
        <end position="70"/>
    </location>
</feature>
<protein>
    <recommendedName>
        <fullName evidence="4">HTH tetR-type domain-containing protein</fullName>
    </recommendedName>
</protein>
<dbReference type="KEGG" id="bmur:ABE28_017790"/>
<name>A0A1B3XSN4_9BACI</name>
<dbReference type="Gene3D" id="1.10.357.10">
    <property type="entry name" value="Tetracycline Repressor, domain 2"/>
    <property type="match status" value="1"/>
</dbReference>
<dbReference type="AlphaFoldDB" id="A0A1B3XSN4"/>
<dbReference type="Pfam" id="PF00440">
    <property type="entry name" value="TetR_N"/>
    <property type="match status" value="1"/>
</dbReference>
<evidence type="ECO:0000256" key="3">
    <source>
        <dbReference type="PROSITE-ProRule" id="PRU00335"/>
    </source>
</evidence>
<accession>A0A1B3XSN4</accession>
<dbReference type="RefSeq" id="WP_064466114.1">
    <property type="nucleotide sequence ID" value="NZ_CP017080.1"/>
</dbReference>
<dbReference type="OrthoDB" id="9815924at2"/>
<evidence type="ECO:0000256" key="2">
    <source>
        <dbReference type="ARBA" id="ARBA00023125"/>
    </source>
</evidence>
<reference evidence="5 6" key="1">
    <citation type="submission" date="2016-08" db="EMBL/GenBank/DDBJ databases">
        <title>Complete genome sequence of Bacillus muralis G25-68, a strain with toxicity to nematodes.</title>
        <authorList>
            <person name="Zheng Z."/>
        </authorList>
    </citation>
    <scope>NUCLEOTIDE SEQUENCE [LARGE SCALE GENOMIC DNA]</scope>
    <source>
        <strain evidence="5 6">G25-68</strain>
    </source>
</reference>
<dbReference type="PRINTS" id="PR00455">
    <property type="entry name" value="HTHTETR"/>
</dbReference>
<evidence type="ECO:0000313" key="5">
    <source>
        <dbReference type="EMBL" id="AOH56219.1"/>
    </source>
</evidence>
<dbReference type="InterPro" id="IPR050624">
    <property type="entry name" value="HTH-type_Tx_Regulator"/>
</dbReference>
<organism evidence="5 6">
    <name type="scientific">Peribacillus muralis</name>
    <dbReference type="NCBI Taxonomy" id="264697"/>
    <lineage>
        <taxon>Bacteria</taxon>
        <taxon>Bacillati</taxon>
        <taxon>Bacillota</taxon>
        <taxon>Bacilli</taxon>
        <taxon>Bacillales</taxon>
        <taxon>Bacillaceae</taxon>
        <taxon>Peribacillus</taxon>
    </lineage>
</organism>
<gene>
    <name evidence="5" type="ORF">ABE28_017790</name>
</gene>
<feature type="DNA-binding region" description="H-T-H motif" evidence="3">
    <location>
        <begin position="33"/>
        <end position="52"/>
    </location>
</feature>
<evidence type="ECO:0000313" key="6">
    <source>
        <dbReference type="Proteomes" id="UP000077926"/>
    </source>
</evidence>
<evidence type="ECO:0000256" key="1">
    <source>
        <dbReference type="ARBA" id="ARBA00022491"/>
    </source>
</evidence>
<dbReference type="InterPro" id="IPR009057">
    <property type="entry name" value="Homeodomain-like_sf"/>
</dbReference>